<dbReference type="InterPro" id="IPR044878">
    <property type="entry name" value="UbiA_sf"/>
</dbReference>
<keyword evidence="3 5" id="KW-1133">Transmembrane helix</keyword>
<comment type="subcellular location">
    <subcellularLocation>
        <location evidence="1">Cell membrane</location>
        <topology evidence="1">Multi-pass membrane protein</topology>
    </subcellularLocation>
</comment>
<feature type="transmembrane region" description="Helical" evidence="5">
    <location>
        <begin position="91"/>
        <end position="114"/>
    </location>
</feature>
<keyword evidence="4 5" id="KW-0472">Membrane</keyword>
<evidence type="ECO:0000256" key="4">
    <source>
        <dbReference type="ARBA" id="ARBA00023136"/>
    </source>
</evidence>
<dbReference type="RefSeq" id="WP_390205050.1">
    <property type="nucleotide sequence ID" value="NZ_JBHTAX010000001.1"/>
</dbReference>
<dbReference type="Proteomes" id="UP001596417">
    <property type="component" value="Unassembled WGS sequence"/>
</dbReference>
<evidence type="ECO:0000256" key="3">
    <source>
        <dbReference type="ARBA" id="ARBA00022989"/>
    </source>
</evidence>
<name>A0ABD5YSZ6_9EURY</name>
<proteinExistence type="predicted"/>
<keyword evidence="2 5" id="KW-0812">Transmembrane</keyword>
<dbReference type="Gene3D" id="1.10.357.140">
    <property type="entry name" value="UbiA prenyltransferase"/>
    <property type="match status" value="1"/>
</dbReference>
<protein>
    <submittedName>
        <fullName evidence="6">UbiA family prenyltransferase</fullName>
    </submittedName>
</protein>
<feature type="transmembrane region" description="Helical" evidence="5">
    <location>
        <begin position="29"/>
        <end position="50"/>
    </location>
</feature>
<feature type="transmembrane region" description="Helical" evidence="5">
    <location>
        <begin position="222"/>
        <end position="238"/>
    </location>
</feature>
<evidence type="ECO:0000256" key="2">
    <source>
        <dbReference type="ARBA" id="ARBA00022692"/>
    </source>
</evidence>
<organism evidence="6 7">
    <name type="scientific">Halocatena marina</name>
    <dbReference type="NCBI Taxonomy" id="2934937"/>
    <lineage>
        <taxon>Archaea</taxon>
        <taxon>Methanobacteriati</taxon>
        <taxon>Methanobacteriota</taxon>
        <taxon>Stenosarchaea group</taxon>
        <taxon>Halobacteria</taxon>
        <taxon>Halobacteriales</taxon>
        <taxon>Natronomonadaceae</taxon>
        <taxon>Halocatena</taxon>
    </lineage>
</organism>
<dbReference type="GO" id="GO:0005886">
    <property type="term" value="C:plasma membrane"/>
    <property type="evidence" value="ECO:0007669"/>
    <property type="project" value="UniProtKB-SubCell"/>
</dbReference>
<dbReference type="CDD" id="cd13956">
    <property type="entry name" value="PT_UbiA"/>
    <property type="match status" value="1"/>
</dbReference>
<evidence type="ECO:0000256" key="5">
    <source>
        <dbReference type="SAM" id="Phobius"/>
    </source>
</evidence>
<evidence type="ECO:0000256" key="1">
    <source>
        <dbReference type="ARBA" id="ARBA00004651"/>
    </source>
</evidence>
<reference evidence="6 7" key="1">
    <citation type="journal article" date="2019" name="Int. J. Syst. Evol. Microbiol.">
        <title>The Global Catalogue of Microorganisms (GCM) 10K type strain sequencing project: providing services to taxonomists for standard genome sequencing and annotation.</title>
        <authorList>
            <consortium name="The Broad Institute Genomics Platform"/>
            <consortium name="The Broad Institute Genome Sequencing Center for Infectious Disease"/>
            <person name="Wu L."/>
            <person name="Ma J."/>
        </authorList>
    </citation>
    <scope>NUCLEOTIDE SEQUENCE [LARGE SCALE GENOMIC DNA]</scope>
    <source>
        <strain evidence="6 7">RDMS1</strain>
    </source>
</reference>
<dbReference type="AlphaFoldDB" id="A0ABD5YSZ6"/>
<dbReference type="PANTHER" id="PTHR42723:SF1">
    <property type="entry name" value="CHLOROPHYLL SYNTHASE, CHLOROPLASTIC"/>
    <property type="match status" value="1"/>
</dbReference>
<feature type="transmembrane region" description="Helical" evidence="5">
    <location>
        <begin position="154"/>
        <end position="172"/>
    </location>
</feature>
<feature type="transmembrane region" description="Helical" evidence="5">
    <location>
        <begin position="198"/>
        <end position="216"/>
    </location>
</feature>
<feature type="transmembrane region" description="Helical" evidence="5">
    <location>
        <begin position="247"/>
        <end position="269"/>
    </location>
</feature>
<comment type="caution">
    <text evidence="6">The sequence shown here is derived from an EMBL/GenBank/DDBJ whole genome shotgun (WGS) entry which is preliminary data.</text>
</comment>
<gene>
    <name evidence="6" type="ORF">ACFQL7_06760</name>
</gene>
<evidence type="ECO:0000313" key="6">
    <source>
        <dbReference type="EMBL" id="MFC7189585.1"/>
    </source>
</evidence>
<dbReference type="InterPro" id="IPR050475">
    <property type="entry name" value="Prenyltransferase_related"/>
</dbReference>
<feature type="transmembrane region" description="Helical" evidence="5">
    <location>
        <begin position="126"/>
        <end position="148"/>
    </location>
</feature>
<evidence type="ECO:0000313" key="7">
    <source>
        <dbReference type="Proteomes" id="UP001596417"/>
    </source>
</evidence>
<dbReference type="InterPro" id="IPR000537">
    <property type="entry name" value="UbiA_prenyltransferase"/>
</dbReference>
<accession>A0ABD5YSZ6</accession>
<keyword evidence="7" id="KW-1185">Reference proteome</keyword>
<dbReference type="PANTHER" id="PTHR42723">
    <property type="entry name" value="CHLOROPHYLL SYNTHASE"/>
    <property type="match status" value="1"/>
</dbReference>
<sequence>MVPCTFAYWGMIAFGMLFELKDGSVSQELPFLLGAAIVAVSFANWGQWLINDLYDKDTDKHSNQNRATTQNEIPDRITLLTGVALSVFGGLFAFVINAYALFSVLGFIVVFAAYSIRPIRLKSNAYTAMLSIGLLGGCCFLLGSATVVDQPSPFTGLIFTLITLVMTINVSYKDIKDAEHDEKSDSENFVVKFGRDRVRRLLIVGLPASYFIFGMVFQLYSWLPIFAVLALVVVYLLYDRTDKYHRLVYELDAINGIYLLMLGIGYYGIQVSIL</sequence>
<dbReference type="Pfam" id="PF01040">
    <property type="entry name" value="UbiA"/>
    <property type="match status" value="1"/>
</dbReference>
<dbReference type="EMBL" id="JBHTAX010000001">
    <property type="protein sequence ID" value="MFC7189585.1"/>
    <property type="molecule type" value="Genomic_DNA"/>
</dbReference>